<reference evidence="1 2" key="1">
    <citation type="submission" date="2018-05" db="EMBL/GenBank/DDBJ databases">
        <title>Lujinxingia marina gen. nov. sp. nov., a new facultative anaerobic member of the class Deltaproteobacteria, and proposal of Lujinxingaceae fam. nov.</title>
        <authorList>
            <person name="Li C.-M."/>
        </authorList>
    </citation>
    <scope>NUCLEOTIDE SEQUENCE [LARGE SCALE GENOMIC DNA]</scope>
    <source>
        <strain evidence="1 2">B210</strain>
    </source>
</reference>
<dbReference type="Proteomes" id="UP000249169">
    <property type="component" value="Unassembled WGS sequence"/>
</dbReference>
<dbReference type="AlphaFoldDB" id="A0A328C7R0"/>
<organism evidence="1 2">
    <name type="scientific">Lujinxingia litoralis</name>
    <dbReference type="NCBI Taxonomy" id="2211119"/>
    <lineage>
        <taxon>Bacteria</taxon>
        <taxon>Deltaproteobacteria</taxon>
        <taxon>Bradymonadales</taxon>
        <taxon>Lujinxingiaceae</taxon>
        <taxon>Lujinxingia</taxon>
    </lineage>
</organism>
<accession>A0A328C7R0</accession>
<gene>
    <name evidence="1" type="ORF">DL240_11400</name>
</gene>
<dbReference type="EMBL" id="QHKO01000004">
    <property type="protein sequence ID" value="RAL22444.1"/>
    <property type="molecule type" value="Genomic_DNA"/>
</dbReference>
<comment type="caution">
    <text evidence="1">The sequence shown here is derived from an EMBL/GenBank/DDBJ whole genome shotgun (WGS) entry which is preliminary data.</text>
</comment>
<keyword evidence="2" id="KW-1185">Reference proteome</keyword>
<evidence type="ECO:0000313" key="1">
    <source>
        <dbReference type="EMBL" id="RAL22444.1"/>
    </source>
</evidence>
<evidence type="ECO:0000313" key="2">
    <source>
        <dbReference type="Proteomes" id="UP000249169"/>
    </source>
</evidence>
<sequence>MATHQQASLLQRGLDGGWEGEAGAAVRIDDVDGEHVVEGSLDDTGSLEVPFMQMTIRPAEWEEGAGEAVGQWGRCVTHRRSCTPRIACRLAERCRR</sequence>
<name>A0A328C7R0_9DELT</name>
<proteinExistence type="predicted"/>
<protein>
    <submittedName>
        <fullName evidence="1">Uncharacterized protein</fullName>
    </submittedName>
</protein>